<dbReference type="Proteomes" id="UP000593626">
    <property type="component" value="Chromosome"/>
</dbReference>
<sequence>MDSGLVEKMIRERIKAYHHVATKDELNHLLQKVQEEMETDPTTSIYDHIQNVLYEYITV</sequence>
<evidence type="ECO:0000313" key="1">
    <source>
        <dbReference type="EMBL" id="QPC46776.1"/>
    </source>
</evidence>
<dbReference type="Pfam" id="PF14164">
    <property type="entry name" value="YqzH"/>
    <property type="match status" value="1"/>
</dbReference>
<evidence type="ECO:0008006" key="3">
    <source>
        <dbReference type="Google" id="ProtNLM"/>
    </source>
</evidence>
<organism evidence="1 2">
    <name type="scientific">Mangrovibacillus cuniculi</name>
    <dbReference type="NCBI Taxonomy" id="2593652"/>
    <lineage>
        <taxon>Bacteria</taxon>
        <taxon>Bacillati</taxon>
        <taxon>Bacillota</taxon>
        <taxon>Bacilli</taxon>
        <taxon>Bacillales</taxon>
        <taxon>Bacillaceae</taxon>
        <taxon>Mangrovibacillus</taxon>
    </lineage>
</organism>
<dbReference type="KEGG" id="mcui:G8O30_07265"/>
<evidence type="ECO:0000313" key="2">
    <source>
        <dbReference type="Proteomes" id="UP000593626"/>
    </source>
</evidence>
<protein>
    <recommendedName>
        <fullName evidence="3">YqzH-like protein</fullName>
    </recommendedName>
</protein>
<proteinExistence type="predicted"/>
<gene>
    <name evidence="1" type="ORF">G8O30_07265</name>
</gene>
<dbReference type="AlphaFoldDB" id="A0A7S8HFR1"/>
<dbReference type="RefSeq" id="WP_239674310.1">
    <property type="nucleotide sequence ID" value="NZ_CP049742.1"/>
</dbReference>
<dbReference type="EMBL" id="CP049742">
    <property type="protein sequence ID" value="QPC46776.1"/>
    <property type="molecule type" value="Genomic_DNA"/>
</dbReference>
<name>A0A7S8HFR1_9BACI</name>
<accession>A0A7S8HFR1</accession>
<reference evidence="1 2" key="1">
    <citation type="submission" date="2019-07" db="EMBL/GenBank/DDBJ databases">
        <title>Genome sequence of 2 isolates from Red Sea Mangroves.</title>
        <authorList>
            <person name="Sefrji F."/>
            <person name="Michoud G."/>
            <person name="Merlino G."/>
            <person name="Daffonchio D."/>
        </authorList>
    </citation>
    <scope>NUCLEOTIDE SEQUENCE [LARGE SCALE GENOMIC DNA]</scope>
    <source>
        <strain evidence="1 2">R1DC41</strain>
    </source>
</reference>
<dbReference type="InterPro" id="IPR025546">
    <property type="entry name" value="YqzH"/>
</dbReference>
<keyword evidence="2" id="KW-1185">Reference proteome</keyword>